<reference evidence="2" key="1">
    <citation type="submission" date="2018-07" db="EMBL/GenBank/DDBJ databases">
        <authorList>
            <person name="Quirk P.G."/>
            <person name="Krulwich T.A."/>
        </authorList>
    </citation>
    <scope>NUCLEOTIDE SEQUENCE</scope>
</reference>
<proteinExistence type="predicted"/>
<dbReference type="InterPro" id="IPR006626">
    <property type="entry name" value="PbH1"/>
</dbReference>
<feature type="compositionally biased region" description="Polar residues" evidence="1">
    <location>
        <begin position="304"/>
        <end position="314"/>
    </location>
</feature>
<dbReference type="SUPFAM" id="SSF51126">
    <property type="entry name" value="Pectin lyase-like"/>
    <property type="match status" value="1"/>
</dbReference>
<evidence type="ECO:0000313" key="2">
    <source>
        <dbReference type="EMBL" id="SUS04170.1"/>
    </source>
</evidence>
<accession>A0A380T916</accession>
<dbReference type="EMBL" id="UIDG01000024">
    <property type="protein sequence ID" value="SUS04170.1"/>
    <property type="molecule type" value="Genomic_DNA"/>
</dbReference>
<dbReference type="SMART" id="SM00710">
    <property type="entry name" value="PbH1"/>
    <property type="match status" value="3"/>
</dbReference>
<dbReference type="Gene3D" id="2.160.20.10">
    <property type="entry name" value="Single-stranded right-handed beta-helix, Pectin lyase-like"/>
    <property type="match status" value="1"/>
</dbReference>
<dbReference type="InterPro" id="IPR011050">
    <property type="entry name" value="Pectin_lyase_fold/virulence"/>
</dbReference>
<name>A0A380T916_9ZZZZ</name>
<sequence length="329" mass="34674">MKQKHRGNLLFLFAVIGAMAAPEANAAILTVGPTGKMYKTVASAVAAARDGDVLQVQAGTYTNDFAYVNKQISIVGVGGMARMVATQNIPNGKGIFVTSKNITFDHIEFGGARVADANGAGIRYEGGNLTIEKCYFHDNENGILANPVAAGSIVISNSEFARNGRGDGYTHGLYVNKIASLQVSNSYFHDTKVGHHIKSRASSTTINGNRLVDGTNGTASYNIDLPNGGVSVVTNNNIVQSATSQNPALIHFGGEGTPYSNSSLRVGNNILQNYRSSATGIVNHTSITVSITSNKRYQLPTLASGPNTQSNNAVLTKPVPVDTTSPWLN</sequence>
<gene>
    <name evidence="2" type="ORF">DF3PB_120023</name>
</gene>
<protein>
    <submittedName>
        <fullName evidence="2">Ca2+-binding protein, RTX toxin-related</fullName>
    </submittedName>
</protein>
<feature type="region of interest" description="Disordered" evidence="1">
    <location>
        <begin position="303"/>
        <end position="329"/>
    </location>
</feature>
<dbReference type="InterPro" id="IPR012334">
    <property type="entry name" value="Pectin_lyas_fold"/>
</dbReference>
<dbReference type="AlphaFoldDB" id="A0A380T916"/>
<evidence type="ECO:0000256" key="1">
    <source>
        <dbReference type="SAM" id="MobiDB-lite"/>
    </source>
</evidence>
<organism evidence="2">
    <name type="scientific">metagenome</name>
    <dbReference type="NCBI Taxonomy" id="256318"/>
    <lineage>
        <taxon>unclassified sequences</taxon>
        <taxon>metagenomes</taxon>
    </lineage>
</organism>